<dbReference type="PANTHER" id="PTHR36919:SF3">
    <property type="entry name" value="BLL5882 PROTEIN"/>
    <property type="match status" value="1"/>
</dbReference>
<evidence type="ECO:0000256" key="1">
    <source>
        <dbReference type="SAM" id="SignalP"/>
    </source>
</evidence>
<dbReference type="PANTHER" id="PTHR36919">
    <property type="entry name" value="BLR1215 PROTEIN"/>
    <property type="match status" value="1"/>
</dbReference>
<name>A0A563UEF7_9SPHI</name>
<protein>
    <submittedName>
        <fullName evidence="3">DUF2147 domain-containing protein</fullName>
    </submittedName>
</protein>
<comment type="caution">
    <text evidence="3">The sequence shown here is derived from an EMBL/GenBank/DDBJ whole genome shotgun (WGS) entry which is preliminary data.</text>
</comment>
<proteinExistence type="predicted"/>
<sequence>MKSIIILILISAFYIPLKAQDTTYSQKLAGDHIIGVWQTQDQKAQITISKQDSLYFGKLSNATLNIDKSIHINLPISLLGIYILRDLKFNGDNRWDGMIFDPKSQNTYKCYLRMNADGTMKVRGYKGISLFGKSQYWKRVK</sequence>
<feature type="chain" id="PRO_5022198181" evidence="1">
    <location>
        <begin position="20"/>
        <end position="141"/>
    </location>
</feature>
<accession>A0A563UEF7</accession>
<keyword evidence="4" id="KW-1185">Reference proteome</keyword>
<reference evidence="3 4" key="1">
    <citation type="submission" date="2019-07" db="EMBL/GenBank/DDBJ databases">
        <authorList>
            <person name="Kim J."/>
        </authorList>
    </citation>
    <scope>NUCLEOTIDE SEQUENCE [LARGE SCALE GENOMIC DNA]</scope>
    <source>
        <strain evidence="4">dk17</strain>
    </source>
</reference>
<evidence type="ECO:0000259" key="2">
    <source>
        <dbReference type="Pfam" id="PF09917"/>
    </source>
</evidence>
<dbReference type="Pfam" id="PF09917">
    <property type="entry name" value="DUF2147"/>
    <property type="match status" value="1"/>
</dbReference>
<dbReference type="AlphaFoldDB" id="A0A563UEF7"/>
<evidence type="ECO:0000313" key="3">
    <source>
        <dbReference type="EMBL" id="TWR29649.1"/>
    </source>
</evidence>
<dbReference type="Gene3D" id="2.40.128.520">
    <property type="match status" value="1"/>
</dbReference>
<keyword evidence="1" id="KW-0732">Signal</keyword>
<dbReference type="Proteomes" id="UP000320042">
    <property type="component" value="Unassembled WGS sequence"/>
</dbReference>
<feature type="signal peptide" evidence="1">
    <location>
        <begin position="1"/>
        <end position="19"/>
    </location>
</feature>
<dbReference type="RefSeq" id="WP_146381204.1">
    <property type="nucleotide sequence ID" value="NZ_VOEJ01000003.1"/>
</dbReference>
<dbReference type="InterPro" id="IPR019223">
    <property type="entry name" value="DUF2147"/>
</dbReference>
<feature type="domain" description="DUF2147" evidence="2">
    <location>
        <begin position="35"/>
        <end position="139"/>
    </location>
</feature>
<dbReference type="EMBL" id="VOEJ01000003">
    <property type="protein sequence ID" value="TWR29649.1"/>
    <property type="molecule type" value="Genomic_DNA"/>
</dbReference>
<organism evidence="3 4">
    <name type="scientific">Mucilaginibacter pallidiroseus</name>
    <dbReference type="NCBI Taxonomy" id="2599295"/>
    <lineage>
        <taxon>Bacteria</taxon>
        <taxon>Pseudomonadati</taxon>
        <taxon>Bacteroidota</taxon>
        <taxon>Sphingobacteriia</taxon>
        <taxon>Sphingobacteriales</taxon>
        <taxon>Sphingobacteriaceae</taxon>
        <taxon>Mucilaginibacter</taxon>
    </lineage>
</organism>
<gene>
    <name evidence="3" type="ORF">FPZ43_07230</name>
</gene>
<dbReference type="OrthoDB" id="9814399at2"/>
<evidence type="ECO:0000313" key="4">
    <source>
        <dbReference type="Proteomes" id="UP000320042"/>
    </source>
</evidence>